<name>A0ABR0BLR5_PURLI</name>
<protein>
    <submittedName>
        <fullName evidence="1">Uncharacterized protein</fullName>
    </submittedName>
</protein>
<evidence type="ECO:0000313" key="2">
    <source>
        <dbReference type="Proteomes" id="UP001287286"/>
    </source>
</evidence>
<evidence type="ECO:0000313" key="1">
    <source>
        <dbReference type="EMBL" id="KAK4083378.1"/>
    </source>
</evidence>
<gene>
    <name evidence="1" type="ORF">Purlil1_10615</name>
</gene>
<dbReference type="EMBL" id="JAWRVI010000056">
    <property type="protein sequence ID" value="KAK4083378.1"/>
    <property type="molecule type" value="Genomic_DNA"/>
</dbReference>
<organism evidence="1 2">
    <name type="scientific">Purpureocillium lilacinum</name>
    <name type="common">Paecilomyces lilacinus</name>
    <dbReference type="NCBI Taxonomy" id="33203"/>
    <lineage>
        <taxon>Eukaryota</taxon>
        <taxon>Fungi</taxon>
        <taxon>Dikarya</taxon>
        <taxon>Ascomycota</taxon>
        <taxon>Pezizomycotina</taxon>
        <taxon>Sordariomycetes</taxon>
        <taxon>Hypocreomycetidae</taxon>
        <taxon>Hypocreales</taxon>
        <taxon>Ophiocordycipitaceae</taxon>
        <taxon>Purpureocillium</taxon>
    </lineage>
</organism>
<keyword evidence="2" id="KW-1185">Reference proteome</keyword>
<accession>A0ABR0BLR5</accession>
<dbReference type="Proteomes" id="UP001287286">
    <property type="component" value="Unassembled WGS sequence"/>
</dbReference>
<comment type="caution">
    <text evidence="1">The sequence shown here is derived from an EMBL/GenBank/DDBJ whole genome shotgun (WGS) entry which is preliminary data.</text>
</comment>
<reference evidence="1 2" key="1">
    <citation type="journal article" date="2024" name="Microbiol. Resour. Announc.">
        <title>Genome annotations for the ascomycete fungi Trichoderma harzianum, Trichoderma aggressivum, and Purpureocillium lilacinum.</title>
        <authorList>
            <person name="Beijen E.P.W."/>
            <person name="Ohm R.A."/>
        </authorList>
    </citation>
    <scope>NUCLEOTIDE SEQUENCE [LARGE SCALE GENOMIC DNA]</scope>
    <source>
        <strain evidence="1 2">CBS 150709</strain>
    </source>
</reference>
<sequence>MRATQWEDWRLSGEKPQQTITRKTVVDDSGRERKKGRSAIISLSYDFREVAGPLTRRGLQLTLGGLDLHSTLRKSLLHQSLHAELRRPIEGHAKLRFSTLFAGLPLKTYRGLVSRARPQHRAEPMSRGRGVALSPRYLFHRGNIFRQVVVASNLSNMSAVKKYNDVLAGSHSARKCTHPVCNNNDSVPSLHKLAFDQVVDGRLRGRIQRRRRFVEEDNRLGSMHALDVDEKATRARAFLLDDCAGHCQELQLTD</sequence>
<proteinExistence type="predicted"/>